<dbReference type="PANTHER" id="PTHR36698">
    <property type="entry name" value="BLL5892 PROTEIN"/>
    <property type="match status" value="1"/>
</dbReference>
<evidence type="ECO:0000256" key="1">
    <source>
        <dbReference type="SAM" id="Phobius"/>
    </source>
</evidence>
<dbReference type="AlphaFoldDB" id="A0A1I5Q5M5"/>
<keyword evidence="4" id="KW-1185">Reference proteome</keyword>
<sequence>METRANYLLIGAFTLAGFLGLLGFFLWFARVELDRQFAYYDVMFNSVAGLSDSAAVRFSGLPVGQVVDVRLDPELSGQVLVRVEVEADTPVRTSSVATIESLGVTGVSYVSISSGDSEDPLLAAVSDDPIPVVPSRPSALQSVTEGAPEILDEVLQISRSVSDILGPENQQRVTAILANIESSSANLQGALDDISAVTETLATATGDIGRFTAQLEDISSAATDTLRTADATLTEVRGLAERARTTLDTGDATLESGRRALDAANVLLSDELPAVVDDLDRTLVTLRTQIDRVGGDASEVLAEFRQTGSVATDRLRQAEAVVASADRVLSEAAGAVESVDAAARDLDALITGEGTALVGDARAFLSDANALVASARAVAETDLPAILADVRAATATAAGVVERVGQDLSSAADRVDAISAQAGETLGTVTRSFETANGTLARLNAALETGEAALSAAESAFTSADRVLDEDVERMVATLETTLAGLDAAVAAVAEDVPAITEELRQTAAHANAAFAQVQSAAGAVAPALRTFGDEGLPQYSRLAREARELVGNLQQLVRQIQRDPARYFLGREEPAFRR</sequence>
<accession>A0A1I5Q5M5</accession>
<dbReference type="RefSeq" id="WP_093420809.1">
    <property type="nucleotide sequence ID" value="NZ_FOXA01000006.1"/>
</dbReference>
<keyword evidence="1" id="KW-0812">Transmembrane</keyword>
<protein>
    <submittedName>
        <fullName evidence="3">Phospholipid/cholesterol/gamma-HCH transport system substrate-binding protein</fullName>
    </submittedName>
</protein>
<keyword evidence="1" id="KW-1133">Transmembrane helix</keyword>
<feature type="domain" description="Mce/MlaD" evidence="2">
    <location>
        <begin position="40"/>
        <end position="115"/>
    </location>
</feature>
<dbReference type="OrthoDB" id="9808689at2"/>
<reference evidence="3 4" key="1">
    <citation type="submission" date="2016-10" db="EMBL/GenBank/DDBJ databases">
        <authorList>
            <person name="de Groot N.N."/>
        </authorList>
    </citation>
    <scope>NUCLEOTIDE SEQUENCE [LARGE SCALE GENOMIC DNA]</scope>
    <source>
        <strain evidence="3 4">DSM 19547</strain>
    </source>
</reference>
<dbReference type="Pfam" id="PF02470">
    <property type="entry name" value="MlaD"/>
    <property type="match status" value="1"/>
</dbReference>
<keyword evidence="1" id="KW-0472">Membrane</keyword>
<dbReference type="EMBL" id="FOXA01000006">
    <property type="protein sequence ID" value="SFP41261.1"/>
    <property type="molecule type" value="Genomic_DNA"/>
</dbReference>
<proteinExistence type="predicted"/>
<dbReference type="STRING" id="441119.SAMN04488047_10669"/>
<evidence type="ECO:0000259" key="2">
    <source>
        <dbReference type="Pfam" id="PF02470"/>
    </source>
</evidence>
<organism evidence="3 4">
    <name type="scientific">Tranquillimonas alkanivorans</name>
    <dbReference type="NCBI Taxonomy" id="441119"/>
    <lineage>
        <taxon>Bacteria</taxon>
        <taxon>Pseudomonadati</taxon>
        <taxon>Pseudomonadota</taxon>
        <taxon>Alphaproteobacteria</taxon>
        <taxon>Rhodobacterales</taxon>
        <taxon>Roseobacteraceae</taxon>
        <taxon>Tranquillimonas</taxon>
    </lineage>
</organism>
<evidence type="ECO:0000313" key="3">
    <source>
        <dbReference type="EMBL" id="SFP41261.1"/>
    </source>
</evidence>
<dbReference type="PANTHER" id="PTHR36698:SF2">
    <property type="entry name" value="MCE_MLAD DOMAIN-CONTAINING PROTEIN"/>
    <property type="match status" value="1"/>
</dbReference>
<evidence type="ECO:0000313" key="4">
    <source>
        <dbReference type="Proteomes" id="UP000199356"/>
    </source>
</evidence>
<dbReference type="InterPro" id="IPR003399">
    <property type="entry name" value="Mce/MlaD"/>
</dbReference>
<feature type="transmembrane region" description="Helical" evidence="1">
    <location>
        <begin position="7"/>
        <end position="29"/>
    </location>
</feature>
<dbReference type="Proteomes" id="UP000199356">
    <property type="component" value="Unassembled WGS sequence"/>
</dbReference>
<gene>
    <name evidence="3" type="ORF">SAMN04488047_10669</name>
</gene>
<name>A0A1I5Q5M5_9RHOB</name>